<dbReference type="InParanoid" id="A0A3Q0KU46"/>
<evidence type="ECO:0000256" key="1">
    <source>
        <dbReference type="SAM" id="SignalP"/>
    </source>
</evidence>
<dbReference type="WBParaSite" id="Smp_185560.1">
    <property type="protein sequence ID" value="Smp_185560.1"/>
    <property type="gene ID" value="Smp_185560"/>
</dbReference>
<dbReference type="AntiFam" id="ANF00010">
    <property type="entry name" value="tRNA translation"/>
</dbReference>
<keyword evidence="2" id="KW-1185">Reference proteome</keyword>
<dbReference type="AlphaFoldDB" id="A0A3Q0KU46"/>
<evidence type="ECO:0000313" key="2">
    <source>
        <dbReference type="Proteomes" id="UP000008854"/>
    </source>
</evidence>
<dbReference type="Proteomes" id="UP000008854">
    <property type="component" value="Unassembled WGS sequence"/>
</dbReference>
<name>A0A3Q0KU46_SCHMA</name>
<accession>A0A3Q0KU46</accession>
<feature type="chain" id="PRO_5018123222" evidence="1">
    <location>
        <begin position="22"/>
        <end position="56"/>
    </location>
</feature>
<organism evidence="2 3">
    <name type="scientific">Schistosoma mansoni</name>
    <name type="common">Blood fluke</name>
    <dbReference type="NCBI Taxonomy" id="6183"/>
    <lineage>
        <taxon>Eukaryota</taxon>
        <taxon>Metazoa</taxon>
        <taxon>Spiralia</taxon>
        <taxon>Lophotrochozoa</taxon>
        <taxon>Platyhelminthes</taxon>
        <taxon>Trematoda</taxon>
        <taxon>Digenea</taxon>
        <taxon>Strigeidida</taxon>
        <taxon>Schistosomatoidea</taxon>
        <taxon>Schistosomatidae</taxon>
        <taxon>Schistosoma</taxon>
    </lineage>
</organism>
<reference evidence="2" key="1">
    <citation type="journal article" date="2012" name="PLoS Negl. Trop. Dis.">
        <title>A systematically improved high quality genome and transcriptome of the human blood fluke Schistosoma mansoni.</title>
        <authorList>
            <person name="Protasio A.V."/>
            <person name="Tsai I.J."/>
            <person name="Babbage A."/>
            <person name="Nichol S."/>
            <person name="Hunt M."/>
            <person name="Aslett M.A."/>
            <person name="De Silva N."/>
            <person name="Velarde G.S."/>
            <person name="Anderson T.J."/>
            <person name="Clark R.C."/>
            <person name="Davidson C."/>
            <person name="Dillon G.P."/>
            <person name="Holroyd N.E."/>
            <person name="LoVerde P.T."/>
            <person name="Lloyd C."/>
            <person name="McQuillan J."/>
            <person name="Oliveira G."/>
            <person name="Otto T.D."/>
            <person name="Parker-Manuel S.J."/>
            <person name="Quail M.A."/>
            <person name="Wilson R.A."/>
            <person name="Zerlotini A."/>
            <person name="Dunne D.W."/>
            <person name="Berriman M."/>
        </authorList>
    </citation>
    <scope>NUCLEOTIDE SEQUENCE [LARGE SCALE GENOMIC DNA]</scope>
    <source>
        <strain evidence="2">Puerto Rican</strain>
    </source>
</reference>
<feature type="signal peptide" evidence="1">
    <location>
        <begin position="1"/>
        <end position="21"/>
    </location>
</feature>
<keyword evidence="1" id="KW-0732">Signal</keyword>
<reference evidence="3" key="2">
    <citation type="submission" date="2018-12" db="UniProtKB">
        <authorList>
            <consortium name="WormBaseParasite"/>
        </authorList>
    </citation>
    <scope>IDENTIFICATION</scope>
    <source>
        <strain evidence="3">Puerto Rican</strain>
    </source>
</reference>
<proteinExistence type="predicted"/>
<evidence type="ECO:0000313" key="3">
    <source>
        <dbReference type="WBParaSite" id="Smp_185560.1"/>
    </source>
</evidence>
<protein>
    <submittedName>
        <fullName evidence="3">Secreted protein</fullName>
    </submittedName>
</protein>
<sequence length="56" mass="6028">MLVSCVVLRLVSLAHCRASIAQWLEHWSSKPGVGSSILPGGSAFALTLNWDHVQVV</sequence>